<keyword evidence="3" id="KW-0560">Oxidoreductase</keyword>
<evidence type="ECO:0000256" key="3">
    <source>
        <dbReference type="ARBA" id="ARBA00023002"/>
    </source>
</evidence>
<proteinExistence type="predicted"/>
<protein>
    <recommendedName>
        <fullName evidence="6">FAD-binding domain-containing protein</fullName>
    </recommendedName>
</protein>
<accession>A0AAD5TNX9</accession>
<keyword evidence="1" id="KW-0285">Flavoprotein</keyword>
<evidence type="ECO:0000256" key="1">
    <source>
        <dbReference type="ARBA" id="ARBA00022630"/>
    </source>
</evidence>
<keyword evidence="2" id="KW-0274">FAD</keyword>
<evidence type="ECO:0000256" key="4">
    <source>
        <dbReference type="ARBA" id="ARBA00023033"/>
    </source>
</evidence>
<name>A0AAD5TNX9_9FUNG</name>
<dbReference type="EMBL" id="JADGJQ010000032">
    <property type="protein sequence ID" value="KAJ3177590.1"/>
    <property type="molecule type" value="Genomic_DNA"/>
</dbReference>
<feature type="domain" description="FAD-binding" evidence="6">
    <location>
        <begin position="195"/>
        <end position="386"/>
    </location>
</feature>
<evidence type="ECO:0000256" key="2">
    <source>
        <dbReference type="ARBA" id="ARBA00022827"/>
    </source>
</evidence>
<dbReference type="Proteomes" id="UP001212152">
    <property type="component" value="Unassembled WGS sequence"/>
</dbReference>
<dbReference type="InterPro" id="IPR002938">
    <property type="entry name" value="FAD-bd"/>
</dbReference>
<organism evidence="7 8">
    <name type="scientific">Geranomyces variabilis</name>
    <dbReference type="NCBI Taxonomy" id="109894"/>
    <lineage>
        <taxon>Eukaryota</taxon>
        <taxon>Fungi</taxon>
        <taxon>Fungi incertae sedis</taxon>
        <taxon>Chytridiomycota</taxon>
        <taxon>Chytridiomycota incertae sedis</taxon>
        <taxon>Chytridiomycetes</taxon>
        <taxon>Spizellomycetales</taxon>
        <taxon>Powellomycetaceae</taxon>
        <taxon>Geranomyces</taxon>
    </lineage>
</organism>
<feature type="region of interest" description="Disordered" evidence="5">
    <location>
        <begin position="427"/>
        <end position="469"/>
    </location>
</feature>
<feature type="compositionally biased region" description="Low complexity" evidence="5">
    <location>
        <begin position="452"/>
        <end position="469"/>
    </location>
</feature>
<comment type="caution">
    <text evidence="7">The sequence shown here is derived from an EMBL/GenBank/DDBJ whole genome shotgun (WGS) entry which is preliminary data.</text>
</comment>
<keyword evidence="4" id="KW-0503">Monooxygenase</keyword>
<dbReference type="PANTHER" id="PTHR47178">
    <property type="entry name" value="MONOOXYGENASE, FAD-BINDING"/>
    <property type="match status" value="1"/>
</dbReference>
<dbReference type="SUPFAM" id="SSF51905">
    <property type="entry name" value="FAD/NAD(P)-binding domain"/>
    <property type="match status" value="1"/>
</dbReference>
<dbReference type="AlphaFoldDB" id="A0AAD5TNX9"/>
<dbReference type="PRINTS" id="PR00420">
    <property type="entry name" value="RNGMNOXGNASE"/>
</dbReference>
<dbReference type="Pfam" id="PF01494">
    <property type="entry name" value="FAD_binding_3"/>
    <property type="match status" value="1"/>
</dbReference>
<dbReference type="GO" id="GO:0071949">
    <property type="term" value="F:FAD binding"/>
    <property type="evidence" value="ECO:0007669"/>
    <property type="project" value="InterPro"/>
</dbReference>
<sequence length="469" mass="50660">MLSALANVVTAIRGPPPLPQELERAWEGRRLGQTMGAAVARPAVAVAASAQTPTVLIVGAGIGGLALAQALRKQGISFRIFERDPSAAIRPQGWALSLNWILGELLPAFSLDLPPLAATAVEAELGLPSESAFYNANTKETLFRAGSHGGFLRVNRAALRDWLMSHIDVTWGKKFARYVTEPNGLITAHFEDGTSVSGHVLVGADGVRSRVRQQIHAPTPPPLNPIPVGILVGEFDVQASEYERFFELGRSSCMAYGTDRRLFIAPQYIRRAKARYYWILSWTDPATAAPEYWTHLQAKTPQQWLDMAKGLVAEMHPDFKRIVETQDPAQMLQPFPVRDQIPQPIPDGRVTLIGDAFHAMSFFRGEGAQQALKDALDLAKALNTQIATAYGMSVQPEAPKFDEALKRYEEATIERSTQAVLRSREAATDYKFSLPGPPKGKGGPPRAGAGGPPAAAGVGPVASGPAPKV</sequence>
<dbReference type="InterPro" id="IPR036188">
    <property type="entry name" value="FAD/NAD-bd_sf"/>
</dbReference>
<evidence type="ECO:0000256" key="5">
    <source>
        <dbReference type="SAM" id="MobiDB-lite"/>
    </source>
</evidence>
<keyword evidence="8" id="KW-1185">Reference proteome</keyword>
<feature type="compositionally biased region" description="Gly residues" evidence="5">
    <location>
        <begin position="439"/>
        <end position="451"/>
    </location>
</feature>
<evidence type="ECO:0000259" key="6">
    <source>
        <dbReference type="Pfam" id="PF01494"/>
    </source>
</evidence>
<gene>
    <name evidence="7" type="ORF">HDU87_004343</name>
</gene>
<evidence type="ECO:0000313" key="7">
    <source>
        <dbReference type="EMBL" id="KAJ3177590.1"/>
    </source>
</evidence>
<dbReference type="GO" id="GO:0004497">
    <property type="term" value="F:monooxygenase activity"/>
    <property type="evidence" value="ECO:0007669"/>
    <property type="project" value="UniProtKB-KW"/>
</dbReference>
<dbReference type="Pfam" id="PF13450">
    <property type="entry name" value="NAD_binding_8"/>
    <property type="match status" value="1"/>
</dbReference>
<dbReference type="PANTHER" id="PTHR47178:SF6">
    <property type="entry name" value="FAD-BINDING DOMAIN-CONTAINING PROTEIN"/>
    <property type="match status" value="1"/>
</dbReference>
<reference evidence="7" key="1">
    <citation type="submission" date="2020-05" db="EMBL/GenBank/DDBJ databases">
        <title>Phylogenomic resolution of chytrid fungi.</title>
        <authorList>
            <person name="Stajich J.E."/>
            <person name="Amses K."/>
            <person name="Simmons R."/>
            <person name="Seto K."/>
            <person name="Myers J."/>
            <person name="Bonds A."/>
            <person name="Quandt C.A."/>
            <person name="Barry K."/>
            <person name="Liu P."/>
            <person name="Grigoriev I."/>
            <person name="Longcore J.E."/>
            <person name="James T.Y."/>
        </authorList>
    </citation>
    <scope>NUCLEOTIDE SEQUENCE</scope>
    <source>
        <strain evidence="7">JEL0379</strain>
    </source>
</reference>
<dbReference type="Gene3D" id="3.50.50.60">
    <property type="entry name" value="FAD/NAD(P)-binding domain"/>
    <property type="match status" value="1"/>
</dbReference>
<evidence type="ECO:0000313" key="8">
    <source>
        <dbReference type="Proteomes" id="UP001212152"/>
    </source>
</evidence>